<dbReference type="Gene3D" id="3.80.10.10">
    <property type="entry name" value="Ribonuclease Inhibitor"/>
    <property type="match status" value="2"/>
</dbReference>
<dbReference type="SUPFAM" id="SSF48452">
    <property type="entry name" value="TPR-like"/>
    <property type="match status" value="1"/>
</dbReference>
<protein>
    <submittedName>
        <fullName evidence="1">Uncharacterized protein</fullName>
    </submittedName>
</protein>
<evidence type="ECO:0000313" key="2">
    <source>
        <dbReference type="Proteomes" id="UP000027586"/>
    </source>
</evidence>
<dbReference type="SUPFAM" id="SSF52058">
    <property type="entry name" value="L domain-like"/>
    <property type="match status" value="1"/>
</dbReference>
<dbReference type="VEuPathDB" id="FungiDB:LCOR_08557.1"/>
<accession>A0A068S8T1</accession>
<evidence type="ECO:0000313" key="1">
    <source>
        <dbReference type="EMBL" id="CDH57646.1"/>
    </source>
</evidence>
<dbReference type="Proteomes" id="UP000027586">
    <property type="component" value="Unassembled WGS sequence"/>
</dbReference>
<dbReference type="PANTHER" id="PTHR47186">
    <property type="entry name" value="LEUCINE-RICH REPEAT-CONTAINING PROTEIN 57"/>
    <property type="match status" value="1"/>
</dbReference>
<keyword evidence="2" id="KW-1185">Reference proteome</keyword>
<dbReference type="Gene3D" id="1.25.40.10">
    <property type="entry name" value="Tetratricopeptide repeat domain"/>
    <property type="match status" value="1"/>
</dbReference>
<dbReference type="InterPro" id="IPR011990">
    <property type="entry name" value="TPR-like_helical_dom_sf"/>
</dbReference>
<organism evidence="1 2">
    <name type="scientific">Lichtheimia corymbifera JMRC:FSU:9682</name>
    <dbReference type="NCBI Taxonomy" id="1263082"/>
    <lineage>
        <taxon>Eukaryota</taxon>
        <taxon>Fungi</taxon>
        <taxon>Fungi incertae sedis</taxon>
        <taxon>Mucoromycota</taxon>
        <taxon>Mucoromycotina</taxon>
        <taxon>Mucoromycetes</taxon>
        <taxon>Mucorales</taxon>
        <taxon>Lichtheimiaceae</taxon>
        <taxon>Lichtheimia</taxon>
    </lineage>
</organism>
<dbReference type="InterPro" id="IPR032675">
    <property type="entry name" value="LRR_dom_sf"/>
</dbReference>
<proteinExistence type="predicted"/>
<comment type="caution">
    <text evidence="1">The sequence shown here is derived from an EMBL/GenBank/DDBJ whole genome shotgun (WGS) entry which is preliminary data.</text>
</comment>
<dbReference type="AlphaFoldDB" id="A0A068S8T1"/>
<dbReference type="EMBL" id="CBTN010000048">
    <property type="protein sequence ID" value="CDH57646.1"/>
    <property type="molecule type" value="Genomic_DNA"/>
</dbReference>
<name>A0A068S8T1_9FUNG</name>
<reference evidence="1" key="1">
    <citation type="submission" date="2013-08" db="EMBL/GenBank/DDBJ databases">
        <title>Gene expansion shapes genome architecture in the human pathogen Lichtheimia corymbifera: an evolutionary genomics analysis in the ancient terrestrial Mucorales (Mucoromycotina).</title>
        <authorList>
            <person name="Schwartze V.U."/>
            <person name="Winter S."/>
            <person name="Shelest E."/>
            <person name="Marcet-Houben M."/>
            <person name="Horn F."/>
            <person name="Wehner S."/>
            <person name="Hoffmann K."/>
            <person name="Riege K."/>
            <person name="Sammeth M."/>
            <person name="Nowrousian M."/>
            <person name="Valiante V."/>
            <person name="Linde J."/>
            <person name="Jacobsen I.D."/>
            <person name="Marz M."/>
            <person name="Brakhage A.A."/>
            <person name="Gabaldon T."/>
            <person name="Bocker S."/>
            <person name="Voigt K."/>
        </authorList>
    </citation>
    <scope>NUCLEOTIDE SEQUENCE [LARGE SCALE GENOMIC DNA]</scope>
    <source>
        <strain evidence="1">FSU 9682</strain>
    </source>
</reference>
<dbReference type="OrthoDB" id="629492at2759"/>
<dbReference type="PANTHER" id="PTHR47186:SF14">
    <property type="entry name" value="PROTEIN KINASE DOMAIN-CONTAINING PROTEIN"/>
    <property type="match status" value="1"/>
</dbReference>
<sequence length="671" mass="76889">MFGWNIFFLLSHSRMDDSIWTDLCKQPTQPVSTEKYTKLVYNSTTRLHQPVQSILSALDQRANALTKLANFESALRDANVMQQLSPSSALGYIRAATIYSEQGKQRQVIEICNQGLSMVDTMDTHYATLQRAKMDAEERQNTRIDLMSQLPLDIITTALVPMFMDRYLRWDRPCPYLYVCKLWRDRIFQCFNGPEFDMVYQGDDLSKVRLFAPYIKKLEVDEYSEGTWLGDLLHNNDFCSLKELEIGEVSSNCVNHLVSSLKSVSNTLTHFTIEDDGETTLPIEDILVNCSNLVSLEISLTYSPSISSLPTTTWPKITTFNIFTTARAMITCDEIRAIGKGFPSLKKLEFSQCEDMETTRIVMDYYPWMSNLRLSKVGAGCYIVFNDDGHRCNEVGITRLDVTVHPGVHDPWENVTYILRQHHTTLEFISYNANVPNEPEEIYSIKYVRLKKLRLCKSGWWIPHNAPILEELQITWPALASDSTMPDTTPLPPTLKKLELIVYPPLDAATEGPLVRYIQRYAYHSQLKELVIAFHNSTHIANVLDAILCLHQLERLRINCTGDWDSPQMEGFLEGLVKGCQNLTYLGIRCRNAPSTYPINALKRLEHLDELELSVKNLDGDDGFWHAIQTFSQLKCIHIHIANARNMGCLRHLQEQRPDLKIVVHKGFTYP</sequence>
<gene>
    <name evidence="1" type="ORF">LCOR_08557.1</name>
</gene>